<evidence type="ECO:0000313" key="1">
    <source>
        <dbReference type="EMBL" id="PNT72051.1"/>
    </source>
</evidence>
<dbReference type="EMBL" id="CM000881">
    <property type="protein sequence ID" value="PNT72051.1"/>
    <property type="molecule type" value="Genomic_DNA"/>
</dbReference>
<evidence type="ECO:0008006" key="4">
    <source>
        <dbReference type="Google" id="ProtNLM"/>
    </source>
</evidence>
<dbReference type="EnsemblPlants" id="PNT72051">
    <property type="protein sequence ID" value="PNT72051"/>
    <property type="gene ID" value="BRADI_2g38901v3"/>
</dbReference>
<name>A0A2K2DCP7_BRADI</name>
<feature type="non-terminal residue" evidence="1">
    <location>
        <position position="1"/>
    </location>
</feature>
<reference evidence="1 2" key="1">
    <citation type="journal article" date="2010" name="Nature">
        <title>Genome sequencing and analysis of the model grass Brachypodium distachyon.</title>
        <authorList>
            <consortium name="International Brachypodium Initiative"/>
        </authorList>
    </citation>
    <scope>NUCLEOTIDE SEQUENCE [LARGE SCALE GENOMIC DNA]</scope>
    <source>
        <strain evidence="1 2">Bd21</strain>
    </source>
</reference>
<evidence type="ECO:0000313" key="3">
    <source>
        <dbReference type="Proteomes" id="UP000008810"/>
    </source>
</evidence>
<protein>
    <recommendedName>
        <fullName evidence="4">Reverse transcriptase zinc-binding domain-containing protein</fullName>
    </recommendedName>
</protein>
<keyword evidence="3" id="KW-1185">Reference proteome</keyword>
<reference evidence="2" key="3">
    <citation type="submission" date="2018-08" db="UniProtKB">
        <authorList>
            <consortium name="EnsemblPlants"/>
        </authorList>
    </citation>
    <scope>IDENTIFICATION</scope>
    <source>
        <strain evidence="2">cv. Bd21</strain>
    </source>
</reference>
<gene>
    <name evidence="1" type="ORF">BRADI_2g38901v3</name>
</gene>
<dbReference type="OrthoDB" id="684036at2759"/>
<sequence length="121" mass="13540">DETISHILLGCVFARQVWWRILQGWSLQLWMPAVESDLAEWWSSLPMVGKPRCDAATVVVLVCWSLWKHRNRIVFDHINPSVVQVLTDVIAEGKAGSQAGLLGVSLFSTIPISAVEWRDSG</sequence>
<reference evidence="1" key="2">
    <citation type="submission" date="2017-06" db="EMBL/GenBank/DDBJ databases">
        <title>WGS assembly of Brachypodium distachyon.</title>
        <authorList>
            <consortium name="The International Brachypodium Initiative"/>
            <person name="Lucas S."/>
            <person name="Harmon-Smith M."/>
            <person name="Lail K."/>
            <person name="Tice H."/>
            <person name="Grimwood J."/>
            <person name="Bruce D."/>
            <person name="Barry K."/>
            <person name="Shu S."/>
            <person name="Lindquist E."/>
            <person name="Wang M."/>
            <person name="Pitluck S."/>
            <person name="Vogel J.P."/>
            <person name="Garvin D.F."/>
            <person name="Mockler T.C."/>
            <person name="Schmutz J."/>
            <person name="Rokhsar D."/>
            <person name="Bevan M.W."/>
        </authorList>
    </citation>
    <scope>NUCLEOTIDE SEQUENCE</scope>
    <source>
        <strain evidence="1">Bd21</strain>
    </source>
</reference>
<evidence type="ECO:0000313" key="2">
    <source>
        <dbReference type="EnsemblPlants" id="PNT72051"/>
    </source>
</evidence>
<accession>A0A2K2DCP7</accession>
<dbReference type="Proteomes" id="UP000008810">
    <property type="component" value="Chromosome 2"/>
</dbReference>
<proteinExistence type="predicted"/>
<organism evidence="1">
    <name type="scientific">Brachypodium distachyon</name>
    <name type="common">Purple false brome</name>
    <name type="synonym">Trachynia distachya</name>
    <dbReference type="NCBI Taxonomy" id="15368"/>
    <lineage>
        <taxon>Eukaryota</taxon>
        <taxon>Viridiplantae</taxon>
        <taxon>Streptophyta</taxon>
        <taxon>Embryophyta</taxon>
        <taxon>Tracheophyta</taxon>
        <taxon>Spermatophyta</taxon>
        <taxon>Magnoliopsida</taxon>
        <taxon>Liliopsida</taxon>
        <taxon>Poales</taxon>
        <taxon>Poaceae</taxon>
        <taxon>BOP clade</taxon>
        <taxon>Pooideae</taxon>
        <taxon>Stipodae</taxon>
        <taxon>Brachypodieae</taxon>
        <taxon>Brachypodium</taxon>
    </lineage>
</organism>
<dbReference type="InParanoid" id="A0A2K2DCP7"/>
<dbReference type="AlphaFoldDB" id="A0A2K2DCP7"/>
<dbReference type="Gramene" id="PNT72051">
    <property type="protein sequence ID" value="PNT72051"/>
    <property type="gene ID" value="BRADI_2g38901v3"/>
</dbReference>